<reference evidence="1 2" key="1">
    <citation type="submission" date="2020-12" db="EMBL/GenBank/DDBJ databases">
        <title>Halosimplex halophilum sp. nov. and Halosimplex salinum sp. nov., two new members of the genus Halosimplex.</title>
        <authorList>
            <person name="Cui H.L."/>
        </authorList>
    </citation>
    <scope>NUCLEOTIDE SEQUENCE [LARGE SCALE GENOMIC DNA]</scope>
    <source>
        <strain evidence="1 2">YGH94</strain>
    </source>
</reference>
<evidence type="ECO:0000313" key="1">
    <source>
        <dbReference type="EMBL" id="QPV63383.1"/>
    </source>
</evidence>
<name>A0A7T3FZZ5_9EURY</name>
<organism evidence="1 2">
    <name type="scientific">Halosimplex litoreum</name>
    <dbReference type="NCBI Taxonomy" id="1198301"/>
    <lineage>
        <taxon>Archaea</taxon>
        <taxon>Methanobacteriati</taxon>
        <taxon>Methanobacteriota</taxon>
        <taxon>Stenosarchaea group</taxon>
        <taxon>Halobacteria</taxon>
        <taxon>Halobacteriales</taxon>
        <taxon>Haloarculaceae</taxon>
        <taxon>Halosimplex</taxon>
    </lineage>
</organism>
<dbReference type="InterPro" id="IPR043900">
    <property type="entry name" value="DUF5788"/>
</dbReference>
<dbReference type="GeneID" id="60587176"/>
<dbReference type="EMBL" id="CP065856">
    <property type="protein sequence ID" value="QPV63383.1"/>
    <property type="molecule type" value="Genomic_DNA"/>
</dbReference>
<sequence length="134" mass="15760">MNDRERQRLLDATRRQSGTIGERIPETVTVQGDAFPLREFVFECKRLDAVPESERERIEETERRLQRERLARKQRIEDGDISQEEGEALVDSIRGLDRAINALEGLDEPRYSEQLRRKKIEDAEELLSLIEQRP</sequence>
<dbReference type="KEGG" id="hlt:I7X12_01745"/>
<protein>
    <submittedName>
        <fullName evidence="1">Uncharacterized protein</fullName>
    </submittedName>
</protein>
<dbReference type="Proteomes" id="UP000595001">
    <property type="component" value="Chromosome"/>
</dbReference>
<keyword evidence="2" id="KW-1185">Reference proteome</keyword>
<dbReference type="OrthoDB" id="137027at2157"/>
<proteinExistence type="predicted"/>
<evidence type="ECO:0000313" key="2">
    <source>
        <dbReference type="Proteomes" id="UP000595001"/>
    </source>
</evidence>
<dbReference type="RefSeq" id="WP_198062173.1">
    <property type="nucleotide sequence ID" value="NZ_CP065856.1"/>
</dbReference>
<dbReference type="Pfam" id="PF19101">
    <property type="entry name" value="DUF5788"/>
    <property type="match status" value="1"/>
</dbReference>
<accession>A0A7T3FZZ5</accession>
<dbReference type="AlphaFoldDB" id="A0A7T3FZZ5"/>
<gene>
    <name evidence="1" type="ORF">I7X12_01745</name>
</gene>